<organism evidence="2 3">
    <name type="scientific">Cervus elaphus hippelaphus</name>
    <name type="common">European red deer</name>
    <dbReference type="NCBI Taxonomy" id="46360"/>
    <lineage>
        <taxon>Eukaryota</taxon>
        <taxon>Metazoa</taxon>
        <taxon>Chordata</taxon>
        <taxon>Craniata</taxon>
        <taxon>Vertebrata</taxon>
        <taxon>Euteleostomi</taxon>
        <taxon>Mammalia</taxon>
        <taxon>Eutheria</taxon>
        <taxon>Laurasiatheria</taxon>
        <taxon>Artiodactyla</taxon>
        <taxon>Ruminantia</taxon>
        <taxon>Pecora</taxon>
        <taxon>Cervidae</taxon>
        <taxon>Cervinae</taxon>
        <taxon>Cervus</taxon>
    </lineage>
</organism>
<feature type="non-terminal residue" evidence="2">
    <location>
        <position position="1"/>
    </location>
</feature>
<reference evidence="2 3" key="1">
    <citation type="journal article" date="2018" name="Mol. Genet. Genomics">
        <title>The red deer Cervus elaphus genome CerEla1.0: sequencing, annotating, genes, and chromosomes.</title>
        <authorList>
            <person name="Bana N.A."/>
            <person name="Nyiri A."/>
            <person name="Nagy J."/>
            <person name="Frank K."/>
            <person name="Nagy T."/>
            <person name="Steger V."/>
            <person name="Schiller M."/>
            <person name="Lakatos P."/>
            <person name="Sugar L."/>
            <person name="Horn P."/>
            <person name="Barta E."/>
            <person name="Orosz L."/>
        </authorList>
    </citation>
    <scope>NUCLEOTIDE SEQUENCE [LARGE SCALE GENOMIC DNA]</scope>
    <source>
        <strain evidence="2">Hungarian</strain>
    </source>
</reference>
<dbReference type="PANTHER" id="PTHR13800">
    <property type="entry name" value="TRANSIENT RECEPTOR POTENTIAL CATION CHANNEL, SUBFAMILY M, MEMBER 6"/>
    <property type="match status" value="1"/>
</dbReference>
<feature type="domain" description="TRPM SLOG" evidence="1">
    <location>
        <begin position="137"/>
        <end position="211"/>
    </location>
</feature>
<feature type="non-terminal residue" evidence="2">
    <location>
        <position position="211"/>
    </location>
</feature>
<dbReference type="Pfam" id="PF18139">
    <property type="entry name" value="LSDAT_euk"/>
    <property type="match status" value="2"/>
</dbReference>
<gene>
    <name evidence="2" type="ORF">Celaphus_00002795</name>
</gene>
<evidence type="ECO:0000313" key="2">
    <source>
        <dbReference type="EMBL" id="OWK04911.1"/>
    </source>
</evidence>
<name>A0A212CFX0_CEREH</name>
<protein>
    <recommendedName>
        <fullName evidence="1">TRPM SLOG domain-containing protein</fullName>
    </recommendedName>
</protein>
<dbReference type="OrthoDB" id="310870at2759"/>
<dbReference type="GO" id="GO:0099604">
    <property type="term" value="F:ligand-gated calcium channel activity"/>
    <property type="evidence" value="ECO:0007669"/>
    <property type="project" value="TreeGrafter"/>
</dbReference>
<dbReference type="InterPro" id="IPR050927">
    <property type="entry name" value="TRPM"/>
</dbReference>
<dbReference type="InterPro" id="IPR041491">
    <property type="entry name" value="TRPM_SLOG"/>
</dbReference>
<proteinExistence type="predicted"/>
<dbReference type="EMBL" id="MKHE01000020">
    <property type="protein sequence ID" value="OWK04911.1"/>
    <property type="molecule type" value="Genomic_DNA"/>
</dbReference>
<evidence type="ECO:0000313" key="3">
    <source>
        <dbReference type="Proteomes" id="UP000242450"/>
    </source>
</evidence>
<comment type="caution">
    <text evidence="2">The sequence shown here is derived from an EMBL/GenBank/DDBJ whole genome shotgun (WGS) entry which is preliminary data.</text>
</comment>
<evidence type="ECO:0000259" key="1">
    <source>
        <dbReference type="Pfam" id="PF18139"/>
    </source>
</evidence>
<dbReference type="Proteomes" id="UP000242450">
    <property type="component" value="Chromosome 20"/>
</dbReference>
<dbReference type="PANTHER" id="PTHR13800:SF9">
    <property type="entry name" value="TRANSIENT RECEPTOR POTENTIAL CATION CHANNEL SUBFAMILY M MEMBER 8"/>
    <property type="match status" value="1"/>
</dbReference>
<dbReference type="AlphaFoldDB" id="A0A212CFX0"/>
<dbReference type="GO" id="GO:0005886">
    <property type="term" value="C:plasma membrane"/>
    <property type="evidence" value="ECO:0007669"/>
    <property type="project" value="TreeGrafter"/>
</dbReference>
<keyword evidence="3" id="KW-1185">Reference proteome</keyword>
<accession>A0A212CFX0</accession>
<sequence>ENVCKCGYAQNQHIEGTQINQNEKWNYKKHTKEFPTDAFGDIQFETQGKKGKYIRLSCDTDAETLYELLTQHWHLKTPNLVISVTGGAKNFALKPRMRKIFSRLIYIAQSKGAWILTGGTHYGLMKFIGEVGYFSAQYIMDDFKRDPLYILDNNHTHLLLVDNGCHGHPTVEAKLRNQLEKYISERTIQDSNYGGKIPIVCFAQGGGKETL</sequence>
<feature type="domain" description="TRPM SLOG" evidence="1">
    <location>
        <begin position="52"/>
        <end position="131"/>
    </location>
</feature>